<dbReference type="RefSeq" id="XP_013901395.1">
    <property type="nucleotide sequence ID" value="XM_014045941.1"/>
</dbReference>
<evidence type="ECO:0000256" key="4">
    <source>
        <dbReference type="SAM" id="MobiDB-lite"/>
    </source>
</evidence>
<protein>
    <submittedName>
        <fullName evidence="6">Putative Nuclear migration protein nudC</fullName>
    </submittedName>
</protein>
<dbReference type="PANTHER" id="PTHR12356:SF3">
    <property type="entry name" value="NUCLEAR MIGRATION PROTEIN NUDC"/>
    <property type="match status" value="1"/>
</dbReference>
<dbReference type="GO" id="GO:0005737">
    <property type="term" value="C:cytoplasm"/>
    <property type="evidence" value="ECO:0007669"/>
    <property type="project" value="UniProtKB-SubCell"/>
</dbReference>
<sequence length="361" mass="39038">MTCVIKEVDENSFDADVFEKQLGLALIREHEGDAQKLLEAVLDFLKRKSNFFNQGDAKRRLLDAYRTVTGEVEHPSAGLKAGFLASTSGAAAKPAGVTTEQVVQQPGSSSSGAGAGPSPTQQEQQQDQAELEVQHDLNQQPQAGPAAEQAAAAAAPDTPAEATTAPSAPSPDVVGDEDEEGEGKPDQNKGLKPNAGRGADMECYSWTQTLSEVTVVVPVPPGTKGRSLDVLIAKQRLRVGVKGQPAIVDGKLSEAVKADDCLWNLVDNCVELTLTKAEGMHWWRSVLEGDAQIDTQQVEPENSKLEELDPETRKTVEKMMFDQRQKAMGLPTSDEMQKEDMLKRFMAAHPEMDFSNAKIQM</sequence>
<reference evidence="6 7" key="1">
    <citation type="journal article" date="2013" name="BMC Genomics">
        <title>Reconstruction of the lipid metabolism for the microalga Monoraphidium neglectum from its genome sequence reveals characteristics suitable for biofuel production.</title>
        <authorList>
            <person name="Bogen C."/>
            <person name="Al-Dilaimi A."/>
            <person name="Albersmeier A."/>
            <person name="Wichmann J."/>
            <person name="Grundmann M."/>
            <person name="Rupp O."/>
            <person name="Lauersen K.J."/>
            <person name="Blifernez-Klassen O."/>
            <person name="Kalinowski J."/>
            <person name="Goesmann A."/>
            <person name="Mussgnug J.H."/>
            <person name="Kruse O."/>
        </authorList>
    </citation>
    <scope>NUCLEOTIDE SEQUENCE [LARGE SCALE GENOMIC DNA]</scope>
    <source>
        <strain evidence="6 7">SAG 48.87</strain>
    </source>
</reference>
<dbReference type="InterPro" id="IPR007052">
    <property type="entry name" value="CS_dom"/>
</dbReference>
<gene>
    <name evidence="6" type="ORF">MNEG_5585</name>
</gene>
<dbReference type="CDD" id="cd06467">
    <property type="entry name" value="p23_NUDC_like"/>
    <property type="match status" value="1"/>
</dbReference>
<dbReference type="Proteomes" id="UP000054498">
    <property type="component" value="Unassembled WGS sequence"/>
</dbReference>
<evidence type="ECO:0000259" key="5">
    <source>
        <dbReference type="PROSITE" id="PS51203"/>
    </source>
</evidence>
<feature type="region of interest" description="Disordered" evidence="4">
    <location>
        <begin position="96"/>
        <end position="197"/>
    </location>
</feature>
<dbReference type="Pfam" id="PF04969">
    <property type="entry name" value="CS"/>
    <property type="match status" value="1"/>
</dbReference>
<keyword evidence="7" id="KW-1185">Reference proteome</keyword>
<dbReference type="PROSITE" id="PS51203">
    <property type="entry name" value="CS"/>
    <property type="match status" value="1"/>
</dbReference>
<dbReference type="SUPFAM" id="SSF49764">
    <property type="entry name" value="HSP20-like chaperones"/>
    <property type="match status" value="1"/>
</dbReference>
<dbReference type="GO" id="GO:0006457">
    <property type="term" value="P:protein folding"/>
    <property type="evidence" value="ECO:0007669"/>
    <property type="project" value="TreeGrafter"/>
</dbReference>
<dbReference type="GeneID" id="25738462"/>
<dbReference type="InterPro" id="IPR008978">
    <property type="entry name" value="HSP20-like_chaperone"/>
</dbReference>
<evidence type="ECO:0000256" key="1">
    <source>
        <dbReference type="ARBA" id="ARBA00004496"/>
    </source>
</evidence>
<evidence type="ECO:0000313" key="6">
    <source>
        <dbReference type="EMBL" id="KIZ02376.1"/>
    </source>
</evidence>
<evidence type="ECO:0000313" key="7">
    <source>
        <dbReference type="Proteomes" id="UP000054498"/>
    </source>
</evidence>
<feature type="domain" description="CS" evidence="5">
    <location>
        <begin position="199"/>
        <end position="287"/>
    </location>
</feature>
<organism evidence="6 7">
    <name type="scientific">Monoraphidium neglectum</name>
    <dbReference type="NCBI Taxonomy" id="145388"/>
    <lineage>
        <taxon>Eukaryota</taxon>
        <taxon>Viridiplantae</taxon>
        <taxon>Chlorophyta</taxon>
        <taxon>core chlorophytes</taxon>
        <taxon>Chlorophyceae</taxon>
        <taxon>CS clade</taxon>
        <taxon>Sphaeropleales</taxon>
        <taxon>Selenastraceae</taxon>
        <taxon>Monoraphidium</taxon>
    </lineage>
</organism>
<dbReference type="STRING" id="145388.A0A0D2N9R6"/>
<comment type="function">
    <text evidence="3">Small heat shock protein required for the establishment of auxin gradients and for patterning of the apical domain of the embryo. Involved in the specification of the cotyledon primordia. Also required for normal inflorescence and floral meristem function, normal developmental patterning and thermotolerance. Acts as a molecular chaperone.</text>
</comment>
<dbReference type="KEGG" id="mng:MNEG_5585"/>
<name>A0A0D2N9R6_9CHLO</name>
<feature type="compositionally biased region" description="Low complexity" evidence="4">
    <location>
        <begin position="106"/>
        <end position="128"/>
    </location>
</feature>
<feature type="compositionally biased region" description="Low complexity" evidence="4">
    <location>
        <begin position="139"/>
        <end position="173"/>
    </location>
</feature>
<dbReference type="AlphaFoldDB" id="A0A0D2N9R6"/>
<proteinExistence type="predicted"/>
<dbReference type="EMBL" id="KK101063">
    <property type="protein sequence ID" value="KIZ02376.1"/>
    <property type="molecule type" value="Genomic_DNA"/>
</dbReference>
<dbReference type="OrthoDB" id="416217at2759"/>
<dbReference type="Gene3D" id="2.60.40.790">
    <property type="match status" value="1"/>
</dbReference>
<dbReference type="FunFam" id="2.60.40.790:FF:000001">
    <property type="entry name" value="Nuclear migration protein nudC"/>
    <property type="match status" value="1"/>
</dbReference>
<dbReference type="PANTHER" id="PTHR12356">
    <property type="entry name" value="NUCLEAR MOVEMENT PROTEIN NUDC"/>
    <property type="match status" value="1"/>
</dbReference>
<evidence type="ECO:0000256" key="2">
    <source>
        <dbReference type="ARBA" id="ARBA00022490"/>
    </source>
</evidence>
<keyword evidence="2" id="KW-0963">Cytoplasm</keyword>
<dbReference type="InterPro" id="IPR037898">
    <property type="entry name" value="NudC_fam"/>
</dbReference>
<accession>A0A0D2N9R6</accession>
<dbReference type="GO" id="GO:0051082">
    <property type="term" value="F:unfolded protein binding"/>
    <property type="evidence" value="ECO:0007669"/>
    <property type="project" value="TreeGrafter"/>
</dbReference>
<evidence type="ECO:0000256" key="3">
    <source>
        <dbReference type="ARBA" id="ARBA00053226"/>
    </source>
</evidence>
<comment type="subcellular location">
    <subcellularLocation>
        <location evidence="1">Cytoplasm</location>
    </subcellularLocation>
</comment>